<evidence type="ECO:0000256" key="3">
    <source>
        <dbReference type="ARBA" id="ARBA00011245"/>
    </source>
</evidence>
<dbReference type="PANTHER" id="PTHR21240:SF27">
    <property type="entry name" value="2-AMINO-3-CARBOXYMUCONATE-6-SEMIALDEHYDE DECARBOXYLASE"/>
    <property type="match status" value="1"/>
</dbReference>
<accession>A0ABS7E3S2</accession>
<keyword evidence="6" id="KW-0479">Metal-binding</keyword>
<proteinExistence type="inferred from homology"/>
<name>A0ABS7E3S2_9GAMM</name>
<dbReference type="InterPro" id="IPR006680">
    <property type="entry name" value="Amidohydro-rel"/>
</dbReference>
<evidence type="ECO:0000256" key="8">
    <source>
        <dbReference type="ARBA" id="ARBA00022833"/>
    </source>
</evidence>
<sequence>MKVTDIHSHFIPREWENLQKKFGGNNWPWMAHKTAANDNLNRQTSSAMLMRGSQEFRPVYSACWDPQIRLDEMDRDGVDKQIISATPILFAYDRPVAQASYCAQLFNDAALDICAKNNKRLFALAQVPLQDIDASCIEVSRAKACGHVGVQIGNHVGEKNMDDKGILTFLQHCADEDIPVFVHPWDMMAADRTKDYMMGWTVGMPAETQLSIVSMILGGGFDHISEKLKICFAHGGGSFAFLLGRLENAWLHKDIARGHSQHPPSHYLNRFYLDTAVFDHDALALLVKKMGPDRLMFGTDYPFPLGEQQMGQLIKSANELDQQTKQKLLSDNAEQFFTL</sequence>
<dbReference type="RefSeq" id="WP_220109866.1">
    <property type="nucleotide sequence ID" value="NZ_JAHZST010000007.1"/>
</dbReference>
<reference evidence="12 13" key="1">
    <citation type="submission" date="2021-07" db="EMBL/GenBank/DDBJ databases">
        <title>Shewanella sp. nov, isolated from SCS.</title>
        <authorList>
            <person name="Cao W.R."/>
        </authorList>
    </citation>
    <scope>NUCLEOTIDE SEQUENCE [LARGE SCALE GENOMIC DNA]</scope>
    <source>
        <strain evidence="12 13">NR704-98</strain>
    </source>
</reference>
<comment type="subunit">
    <text evidence="3">Monomer.</text>
</comment>
<evidence type="ECO:0000256" key="1">
    <source>
        <dbReference type="ARBA" id="ARBA00005079"/>
    </source>
</evidence>
<dbReference type="SUPFAM" id="SSF51556">
    <property type="entry name" value="Metallo-dependent hydrolases"/>
    <property type="match status" value="1"/>
</dbReference>
<dbReference type="Gene3D" id="3.20.20.140">
    <property type="entry name" value="Metal-dependent hydrolases"/>
    <property type="match status" value="1"/>
</dbReference>
<evidence type="ECO:0000256" key="2">
    <source>
        <dbReference type="ARBA" id="ARBA00005871"/>
    </source>
</evidence>
<keyword evidence="9" id="KW-0456">Lyase</keyword>
<evidence type="ECO:0000256" key="5">
    <source>
        <dbReference type="ARBA" id="ARBA00021214"/>
    </source>
</evidence>
<comment type="caution">
    <text evidence="12">The sequence shown here is derived from an EMBL/GenBank/DDBJ whole genome shotgun (WGS) entry which is preliminary data.</text>
</comment>
<keyword evidence="7" id="KW-0210">Decarboxylase</keyword>
<keyword evidence="8" id="KW-0862">Zinc</keyword>
<evidence type="ECO:0000256" key="7">
    <source>
        <dbReference type="ARBA" id="ARBA00022793"/>
    </source>
</evidence>
<feature type="domain" description="Amidohydrolase-related" evidence="11">
    <location>
        <begin position="5"/>
        <end position="338"/>
    </location>
</feature>
<dbReference type="EC" id="4.1.1.45" evidence="4"/>
<evidence type="ECO:0000256" key="9">
    <source>
        <dbReference type="ARBA" id="ARBA00023239"/>
    </source>
</evidence>
<dbReference type="Proteomes" id="UP001195963">
    <property type="component" value="Unassembled WGS sequence"/>
</dbReference>
<dbReference type="Pfam" id="PF04909">
    <property type="entry name" value="Amidohydro_2"/>
    <property type="match status" value="1"/>
</dbReference>
<dbReference type="EMBL" id="JAHZST010000007">
    <property type="protein sequence ID" value="MBW8184341.1"/>
    <property type="molecule type" value="Genomic_DNA"/>
</dbReference>
<gene>
    <name evidence="12" type="ORF">K0625_11710</name>
</gene>
<evidence type="ECO:0000259" key="11">
    <source>
        <dbReference type="Pfam" id="PF04909"/>
    </source>
</evidence>
<dbReference type="InterPro" id="IPR032465">
    <property type="entry name" value="ACMSD"/>
</dbReference>
<protein>
    <recommendedName>
        <fullName evidence="5">2-amino-3-carboxymuconate-6-semialdehyde decarboxylase</fullName>
        <ecNumber evidence="4">4.1.1.45</ecNumber>
    </recommendedName>
    <alternativeName>
        <fullName evidence="10">Picolinate carboxylase</fullName>
    </alternativeName>
</protein>
<evidence type="ECO:0000256" key="6">
    <source>
        <dbReference type="ARBA" id="ARBA00022723"/>
    </source>
</evidence>
<keyword evidence="13" id="KW-1185">Reference proteome</keyword>
<evidence type="ECO:0000313" key="12">
    <source>
        <dbReference type="EMBL" id="MBW8184341.1"/>
    </source>
</evidence>
<dbReference type="InterPro" id="IPR032466">
    <property type="entry name" value="Metal_Hydrolase"/>
</dbReference>
<evidence type="ECO:0000313" key="13">
    <source>
        <dbReference type="Proteomes" id="UP001195963"/>
    </source>
</evidence>
<dbReference type="PANTHER" id="PTHR21240">
    <property type="entry name" value="2-AMINO-3-CARBOXYLMUCONATE-6-SEMIALDEHYDE DECARBOXYLASE"/>
    <property type="match status" value="1"/>
</dbReference>
<organism evidence="12 13">
    <name type="scientific">Shewanella nanhaiensis</name>
    <dbReference type="NCBI Taxonomy" id="2864872"/>
    <lineage>
        <taxon>Bacteria</taxon>
        <taxon>Pseudomonadati</taxon>
        <taxon>Pseudomonadota</taxon>
        <taxon>Gammaproteobacteria</taxon>
        <taxon>Alteromonadales</taxon>
        <taxon>Shewanellaceae</taxon>
        <taxon>Shewanella</taxon>
    </lineage>
</organism>
<comment type="pathway">
    <text evidence="1">Secondary metabolite metabolism; quinolate metabolism.</text>
</comment>
<evidence type="ECO:0000256" key="4">
    <source>
        <dbReference type="ARBA" id="ARBA00012365"/>
    </source>
</evidence>
<evidence type="ECO:0000256" key="10">
    <source>
        <dbReference type="ARBA" id="ARBA00031120"/>
    </source>
</evidence>
<comment type="similarity">
    <text evidence="2">Belongs to the metallo-dependent hydrolases superfamily. ACMSD family.</text>
</comment>